<name>A0ABD3P405_9STRA</name>
<feature type="compositionally biased region" description="Gly residues" evidence="1">
    <location>
        <begin position="239"/>
        <end position="248"/>
    </location>
</feature>
<organism evidence="2 3">
    <name type="scientific">Cyclotella cryptica</name>
    <dbReference type="NCBI Taxonomy" id="29204"/>
    <lineage>
        <taxon>Eukaryota</taxon>
        <taxon>Sar</taxon>
        <taxon>Stramenopiles</taxon>
        <taxon>Ochrophyta</taxon>
        <taxon>Bacillariophyta</taxon>
        <taxon>Coscinodiscophyceae</taxon>
        <taxon>Thalassiosirophycidae</taxon>
        <taxon>Stephanodiscales</taxon>
        <taxon>Stephanodiscaceae</taxon>
        <taxon>Cyclotella</taxon>
    </lineage>
</organism>
<feature type="compositionally biased region" description="Polar residues" evidence="1">
    <location>
        <begin position="112"/>
        <end position="126"/>
    </location>
</feature>
<evidence type="ECO:0000313" key="2">
    <source>
        <dbReference type="EMBL" id="KAL3782787.1"/>
    </source>
</evidence>
<feature type="compositionally biased region" description="Basic residues" evidence="1">
    <location>
        <begin position="158"/>
        <end position="167"/>
    </location>
</feature>
<dbReference type="AlphaFoldDB" id="A0ABD3P405"/>
<sequence length="301" mass="32517">MEYARRDGSDDVDDENNCCKVASNFLRRTPLAPFRGGAGLFSWDGMEPRGSENVMVDDLTTGGRLSCPSTTAAETGTLQHLRVRQSKTEDVGEINRRDEDELERAWNLAFGSSSNNITPFKTTLSGQKKAKRNDKNKNGASCPKCSRNKDKQNGNANKKNKPTKKTPSKTLQRPTTRPTKRPTTRPTKRPTKKPDNSANKSKQVTKPTKLANKKKPKNTQGRQGNGQGGRPKANSIGAGKKGVNGQGGSKPRSSQTKSLNKTNRAGAGRGESVKDSPNRKNLRAGSVEGGNGGKSQSSNKP</sequence>
<feature type="compositionally biased region" description="Low complexity" evidence="1">
    <location>
        <begin position="168"/>
        <end position="177"/>
    </location>
</feature>
<feature type="region of interest" description="Disordered" evidence="1">
    <location>
        <begin position="112"/>
        <end position="301"/>
    </location>
</feature>
<reference evidence="2 3" key="1">
    <citation type="journal article" date="2020" name="G3 (Bethesda)">
        <title>Improved Reference Genome for Cyclotella cryptica CCMP332, a Model for Cell Wall Morphogenesis, Salinity Adaptation, and Lipid Production in Diatoms (Bacillariophyta).</title>
        <authorList>
            <person name="Roberts W.R."/>
            <person name="Downey K.M."/>
            <person name="Ruck E.C."/>
            <person name="Traller J.C."/>
            <person name="Alverson A.J."/>
        </authorList>
    </citation>
    <scope>NUCLEOTIDE SEQUENCE [LARGE SCALE GENOMIC DNA]</scope>
    <source>
        <strain evidence="2 3">CCMP332</strain>
    </source>
</reference>
<evidence type="ECO:0000313" key="3">
    <source>
        <dbReference type="Proteomes" id="UP001516023"/>
    </source>
</evidence>
<feature type="compositionally biased region" description="Polar residues" evidence="1">
    <location>
        <begin position="251"/>
        <end position="263"/>
    </location>
</feature>
<accession>A0ABD3P405</accession>
<proteinExistence type="predicted"/>
<keyword evidence="3" id="KW-1185">Reference proteome</keyword>
<gene>
    <name evidence="2" type="ORF">HJC23_003108</name>
</gene>
<protein>
    <submittedName>
        <fullName evidence="2">Uncharacterized protein</fullName>
    </submittedName>
</protein>
<dbReference type="Proteomes" id="UP001516023">
    <property type="component" value="Unassembled WGS sequence"/>
</dbReference>
<evidence type="ECO:0000256" key="1">
    <source>
        <dbReference type="SAM" id="MobiDB-lite"/>
    </source>
</evidence>
<comment type="caution">
    <text evidence="2">The sequence shown here is derived from an EMBL/GenBank/DDBJ whole genome shotgun (WGS) entry which is preliminary data.</text>
</comment>
<feature type="compositionally biased region" description="Basic residues" evidence="1">
    <location>
        <begin position="178"/>
        <end position="191"/>
    </location>
</feature>
<dbReference type="EMBL" id="JABMIG020000277">
    <property type="protein sequence ID" value="KAL3782787.1"/>
    <property type="molecule type" value="Genomic_DNA"/>
</dbReference>